<dbReference type="Proteomes" id="UP000077098">
    <property type="component" value="Unassembled WGS sequence"/>
</dbReference>
<sequence>MIKQQMMSPALALMHWRENKMSMDKVLSHTGYARWSDLAADHQEALENQENAIQDMLMSPEERQREEDVEAVWDQHGDFLREFVPPPEYDEEIERLLPLIKKTRQLQNAARSKPFRDAVRRRQSALQ</sequence>
<protein>
    <submittedName>
        <fullName evidence="3">Uncharacterized protein</fullName>
    </submittedName>
</protein>
<dbReference type="AlphaFoldDB" id="A0A176XC42"/>
<evidence type="ECO:0000256" key="2">
    <source>
        <dbReference type="SAM" id="MobiDB-lite"/>
    </source>
</evidence>
<comment type="caution">
    <text evidence="3">The sequence shown here is derived from an EMBL/GenBank/DDBJ whole genome shotgun (WGS) entry which is preliminary data.</text>
</comment>
<organism evidence="3 4">
    <name type="scientific">Agrobacterium tumefaciens</name>
    <dbReference type="NCBI Taxonomy" id="358"/>
    <lineage>
        <taxon>Bacteria</taxon>
        <taxon>Pseudomonadati</taxon>
        <taxon>Pseudomonadota</taxon>
        <taxon>Alphaproteobacteria</taxon>
        <taxon>Hyphomicrobiales</taxon>
        <taxon>Rhizobiaceae</taxon>
        <taxon>Rhizobium/Agrobacterium group</taxon>
        <taxon>Agrobacterium</taxon>
        <taxon>Agrobacterium tumefaciens complex</taxon>
    </lineage>
</organism>
<evidence type="ECO:0000313" key="3">
    <source>
        <dbReference type="EMBL" id="OAE45440.1"/>
    </source>
</evidence>
<evidence type="ECO:0000313" key="4">
    <source>
        <dbReference type="Proteomes" id="UP000077098"/>
    </source>
</evidence>
<feature type="coiled-coil region" evidence="1">
    <location>
        <begin position="32"/>
        <end position="59"/>
    </location>
</feature>
<gene>
    <name evidence="3" type="ORF">A7J57_00145</name>
</gene>
<proteinExistence type="predicted"/>
<accession>A0A176XC42</accession>
<keyword evidence="1" id="KW-0175">Coiled coil</keyword>
<name>A0A176XC42_AGRTU</name>
<feature type="region of interest" description="Disordered" evidence="2">
    <location>
        <begin position="106"/>
        <end position="127"/>
    </location>
</feature>
<evidence type="ECO:0000256" key="1">
    <source>
        <dbReference type="SAM" id="Coils"/>
    </source>
</evidence>
<reference evidence="3 4" key="1">
    <citation type="submission" date="2016-05" db="EMBL/GenBank/DDBJ databases">
        <authorList>
            <person name="Lavstsen T."/>
            <person name="Jespersen J.S."/>
        </authorList>
    </citation>
    <scope>NUCLEOTIDE SEQUENCE [LARGE SCALE GENOMIC DNA]</scope>
    <source>
        <strain evidence="3 4">KCJ1736</strain>
    </source>
</reference>
<dbReference type="RefSeq" id="WP_063949296.1">
    <property type="nucleotide sequence ID" value="NZ_LXPS01000015.1"/>
</dbReference>
<dbReference type="EMBL" id="LXPS01000015">
    <property type="protein sequence ID" value="OAE45440.1"/>
    <property type="molecule type" value="Genomic_DNA"/>
</dbReference>